<proteinExistence type="predicted"/>
<feature type="compositionally biased region" description="Low complexity" evidence="1">
    <location>
        <begin position="65"/>
        <end position="77"/>
    </location>
</feature>
<feature type="compositionally biased region" description="Gly residues" evidence="1">
    <location>
        <begin position="78"/>
        <end position="91"/>
    </location>
</feature>
<evidence type="ECO:0000256" key="1">
    <source>
        <dbReference type="SAM" id="MobiDB-lite"/>
    </source>
</evidence>
<feature type="compositionally biased region" description="Low complexity" evidence="1">
    <location>
        <begin position="92"/>
        <end position="123"/>
    </location>
</feature>
<evidence type="ECO:0000313" key="3">
    <source>
        <dbReference type="Proteomes" id="UP001054857"/>
    </source>
</evidence>
<keyword evidence="3" id="KW-1185">Reference proteome</keyword>
<accession>A0AAD3DMD1</accession>
<gene>
    <name evidence="2" type="ORF">Agub_g4911</name>
</gene>
<feature type="region of interest" description="Disordered" evidence="1">
    <location>
        <begin position="1"/>
        <end position="123"/>
    </location>
</feature>
<comment type="caution">
    <text evidence="2">The sequence shown here is derived from an EMBL/GenBank/DDBJ whole genome shotgun (WGS) entry which is preliminary data.</text>
</comment>
<dbReference type="AlphaFoldDB" id="A0AAD3DMD1"/>
<evidence type="ECO:0000313" key="2">
    <source>
        <dbReference type="EMBL" id="GFR43794.1"/>
    </source>
</evidence>
<organism evidence="2 3">
    <name type="scientific">Astrephomene gubernaculifera</name>
    <dbReference type="NCBI Taxonomy" id="47775"/>
    <lineage>
        <taxon>Eukaryota</taxon>
        <taxon>Viridiplantae</taxon>
        <taxon>Chlorophyta</taxon>
        <taxon>core chlorophytes</taxon>
        <taxon>Chlorophyceae</taxon>
        <taxon>CS clade</taxon>
        <taxon>Chlamydomonadales</taxon>
        <taxon>Astrephomenaceae</taxon>
        <taxon>Astrephomene</taxon>
    </lineage>
</organism>
<dbReference type="Proteomes" id="UP001054857">
    <property type="component" value="Unassembled WGS sequence"/>
</dbReference>
<reference evidence="2 3" key="1">
    <citation type="journal article" date="2021" name="Sci. Rep.">
        <title>Genome sequencing of the multicellular alga Astrephomene provides insights into convergent evolution of germ-soma differentiation.</title>
        <authorList>
            <person name="Yamashita S."/>
            <person name="Yamamoto K."/>
            <person name="Matsuzaki R."/>
            <person name="Suzuki S."/>
            <person name="Yamaguchi H."/>
            <person name="Hirooka S."/>
            <person name="Minakuchi Y."/>
            <person name="Miyagishima S."/>
            <person name="Kawachi M."/>
            <person name="Toyoda A."/>
            <person name="Nozaki H."/>
        </authorList>
    </citation>
    <scope>NUCLEOTIDE SEQUENCE [LARGE SCALE GENOMIC DNA]</scope>
    <source>
        <strain evidence="2 3">NIES-4017</strain>
    </source>
</reference>
<name>A0AAD3DMD1_9CHLO</name>
<dbReference type="EMBL" id="BMAR01000006">
    <property type="protein sequence ID" value="GFR43794.1"/>
    <property type="molecule type" value="Genomic_DNA"/>
</dbReference>
<feature type="compositionally biased region" description="Low complexity" evidence="1">
    <location>
        <begin position="21"/>
        <end position="38"/>
    </location>
</feature>
<feature type="compositionally biased region" description="Basic and acidic residues" evidence="1">
    <location>
        <begin position="1"/>
        <end position="14"/>
    </location>
</feature>
<feature type="non-terminal residue" evidence="2">
    <location>
        <position position="246"/>
    </location>
</feature>
<protein>
    <submittedName>
        <fullName evidence="2">Uncharacterized protein</fullName>
    </submittedName>
</protein>
<feature type="compositionally biased region" description="Basic and acidic residues" evidence="1">
    <location>
        <begin position="55"/>
        <end position="64"/>
    </location>
</feature>
<sequence length="246" mass="25920">RDKERERERDREQRGGTTLHAGTSGNAAASRGAGAAGRPDQATGRKAEVQPQQHQESKEQERPRTQPAAAAAAATVQAGGGAATGAAGAGPAGPVAAVEPDPNRQQPQQVLPQQQQQQQQVEPPLNPLEAAAAAASNAVKEQAKASGQVLDPRMVKCFHAGVRWGIKLSRQALQTRSDLATALNDAYAGEILSCGRGDTLNIVFLDAQGKATEFPSLRGPNGRGKDSATKWRAMVERAVKIYVRRS</sequence>